<dbReference type="GO" id="GO:0051082">
    <property type="term" value="F:unfolded protein binding"/>
    <property type="evidence" value="ECO:0007669"/>
    <property type="project" value="TreeGrafter"/>
</dbReference>
<comment type="subunit">
    <text evidence="3 10">Homodimer.</text>
</comment>
<comment type="subcellular location">
    <subcellularLocation>
        <location evidence="1 10">Cytoplasm</location>
    </subcellularLocation>
</comment>
<keyword evidence="4 10" id="KW-0963">Cytoplasm</keyword>
<keyword evidence="15" id="KW-1185">Reference proteome</keyword>
<keyword evidence="5 10" id="KW-0346">Stress response</keyword>
<dbReference type="FunFam" id="2.30.22.10:FF:000001">
    <property type="entry name" value="Protein GrpE"/>
    <property type="match status" value="1"/>
</dbReference>
<dbReference type="NCBIfam" id="NF010738">
    <property type="entry name" value="PRK14140.1"/>
    <property type="match status" value="1"/>
</dbReference>
<accession>A0A430AL17</accession>
<organism evidence="14 15">
    <name type="scientific">Vagococcus entomophilus</name>
    <dbReference type="NCBI Taxonomy" id="1160095"/>
    <lineage>
        <taxon>Bacteria</taxon>
        <taxon>Bacillati</taxon>
        <taxon>Bacillota</taxon>
        <taxon>Bacilli</taxon>
        <taxon>Lactobacillales</taxon>
        <taxon>Enterococcaceae</taxon>
        <taxon>Vagococcus</taxon>
    </lineage>
</organism>
<evidence type="ECO:0000256" key="3">
    <source>
        <dbReference type="ARBA" id="ARBA00011738"/>
    </source>
</evidence>
<feature type="compositionally biased region" description="Basic and acidic residues" evidence="13">
    <location>
        <begin position="15"/>
        <end position="30"/>
    </location>
</feature>
<feature type="region of interest" description="Disordered" evidence="13">
    <location>
        <begin position="1"/>
        <end position="34"/>
    </location>
</feature>
<dbReference type="GO" id="GO:0006457">
    <property type="term" value="P:protein folding"/>
    <property type="evidence" value="ECO:0007669"/>
    <property type="project" value="InterPro"/>
</dbReference>
<evidence type="ECO:0000313" key="14">
    <source>
        <dbReference type="EMBL" id="RSU08811.1"/>
    </source>
</evidence>
<dbReference type="NCBIfam" id="NF010753">
    <property type="entry name" value="PRK14156.1"/>
    <property type="match status" value="1"/>
</dbReference>
<evidence type="ECO:0000313" key="15">
    <source>
        <dbReference type="Proteomes" id="UP000288669"/>
    </source>
</evidence>
<dbReference type="Gene3D" id="3.90.20.20">
    <property type="match status" value="1"/>
</dbReference>
<evidence type="ECO:0000256" key="7">
    <source>
        <dbReference type="ARBA" id="ARBA00053401"/>
    </source>
</evidence>
<dbReference type="InterPro" id="IPR000740">
    <property type="entry name" value="GrpE"/>
</dbReference>
<dbReference type="GO" id="GO:0000774">
    <property type="term" value="F:adenyl-nucleotide exchange factor activity"/>
    <property type="evidence" value="ECO:0007669"/>
    <property type="project" value="InterPro"/>
</dbReference>
<dbReference type="PROSITE" id="PS01071">
    <property type="entry name" value="GRPE"/>
    <property type="match status" value="1"/>
</dbReference>
<dbReference type="Gene3D" id="2.30.22.10">
    <property type="entry name" value="Head domain of nucleotide exchange factor GrpE"/>
    <property type="match status" value="1"/>
</dbReference>
<gene>
    <name evidence="10" type="primary">grpE</name>
    <name evidence="14" type="ORF">CBF30_04590</name>
</gene>
<evidence type="ECO:0000256" key="9">
    <source>
        <dbReference type="ARBA" id="ARBA00076414"/>
    </source>
</evidence>
<comment type="function">
    <text evidence="7 10 11">Participates actively in the response to hyperosmotic and heat shock by preventing the aggregation of stress-denatured proteins, in association with DnaK and GrpE. It is the nucleotide exchange factor for DnaK and may function as a thermosensor. Unfolded proteins bind initially to DnaJ; upon interaction with the DnaJ-bound protein, DnaK hydrolyzes its bound ATP, resulting in the formation of a stable complex. GrpE releases ADP from DnaK; ATP binding to DnaK triggers the release of the substrate protein, thus completing the reaction cycle. Several rounds of ATP-dependent interactions between DnaJ, DnaK and GrpE are required for fully efficient folding.</text>
</comment>
<dbReference type="PRINTS" id="PR00773">
    <property type="entry name" value="GRPEPROTEIN"/>
</dbReference>
<comment type="similarity">
    <text evidence="2 10 12">Belongs to the GrpE family.</text>
</comment>
<evidence type="ECO:0000256" key="2">
    <source>
        <dbReference type="ARBA" id="ARBA00009054"/>
    </source>
</evidence>
<dbReference type="PANTHER" id="PTHR21237:SF23">
    <property type="entry name" value="GRPE PROTEIN HOMOLOG, MITOCHONDRIAL"/>
    <property type="match status" value="1"/>
</dbReference>
<proteinExistence type="inferred from homology"/>
<evidence type="ECO:0000256" key="10">
    <source>
        <dbReference type="HAMAP-Rule" id="MF_01151"/>
    </source>
</evidence>
<evidence type="ECO:0000256" key="8">
    <source>
        <dbReference type="ARBA" id="ARBA00072274"/>
    </source>
</evidence>
<dbReference type="GO" id="GO:0005737">
    <property type="term" value="C:cytoplasm"/>
    <property type="evidence" value="ECO:0007669"/>
    <property type="project" value="UniProtKB-SubCell"/>
</dbReference>
<evidence type="ECO:0000256" key="1">
    <source>
        <dbReference type="ARBA" id="ARBA00004496"/>
    </source>
</evidence>
<dbReference type="Pfam" id="PF01025">
    <property type="entry name" value="GrpE"/>
    <property type="match status" value="1"/>
</dbReference>
<comment type="caution">
    <text evidence="14">The sequence shown here is derived from an EMBL/GenBank/DDBJ whole genome shotgun (WGS) entry which is preliminary data.</text>
</comment>
<dbReference type="NCBIfam" id="NF010759">
    <property type="entry name" value="PRK14162.1"/>
    <property type="match status" value="1"/>
</dbReference>
<dbReference type="CDD" id="cd00446">
    <property type="entry name" value="GrpE"/>
    <property type="match status" value="1"/>
</dbReference>
<dbReference type="InterPro" id="IPR013805">
    <property type="entry name" value="GrpE_CC"/>
</dbReference>
<evidence type="ECO:0000256" key="5">
    <source>
        <dbReference type="ARBA" id="ARBA00023016"/>
    </source>
</evidence>
<dbReference type="InterPro" id="IPR009012">
    <property type="entry name" value="GrpE_head"/>
</dbReference>
<dbReference type="HAMAP" id="MF_01151">
    <property type="entry name" value="GrpE"/>
    <property type="match status" value="1"/>
</dbReference>
<sequence length="180" mass="20469">MQEKASEETTEEVLEEKVESTEQEEPKENEPSELELLNEKLEEAEDKFLRAQAEIANMRSRFQKEREDAAKYRAQDLAKELLPAIDNLERALQTEVTDDQGSSLKKGIEMVLESLNHALKQAGIEEIPSLGETFDPNLHQAVQSLPATDDQKSEEIIQVLQKGYKLHDRVLRPTMVVVAQ</sequence>
<protein>
    <recommendedName>
        <fullName evidence="8 10">Protein GrpE</fullName>
    </recommendedName>
    <alternativeName>
        <fullName evidence="9 10">HSP-70 cofactor</fullName>
    </alternativeName>
</protein>
<dbReference type="Proteomes" id="UP000288669">
    <property type="component" value="Unassembled WGS sequence"/>
</dbReference>
<dbReference type="OrthoDB" id="9812586at2"/>
<evidence type="ECO:0000256" key="4">
    <source>
        <dbReference type="ARBA" id="ARBA00022490"/>
    </source>
</evidence>
<dbReference type="PANTHER" id="PTHR21237">
    <property type="entry name" value="GRPE PROTEIN"/>
    <property type="match status" value="1"/>
</dbReference>
<dbReference type="GO" id="GO:0042803">
    <property type="term" value="F:protein homodimerization activity"/>
    <property type="evidence" value="ECO:0007669"/>
    <property type="project" value="InterPro"/>
</dbReference>
<evidence type="ECO:0000256" key="6">
    <source>
        <dbReference type="ARBA" id="ARBA00023186"/>
    </source>
</evidence>
<dbReference type="AlphaFoldDB" id="A0A430AL17"/>
<dbReference type="SUPFAM" id="SSF58014">
    <property type="entry name" value="Coiled-coil domain of nucleotide exchange factor GrpE"/>
    <property type="match status" value="1"/>
</dbReference>
<name>A0A430AL17_9ENTE</name>
<dbReference type="SUPFAM" id="SSF51064">
    <property type="entry name" value="Head domain of nucleotide exchange factor GrpE"/>
    <property type="match status" value="1"/>
</dbReference>
<dbReference type="GO" id="GO:0051087">
    <property type="term" value="F:protein-folding chaperone binding"/>
    <property type="evidence" value="ECO:0007669"/>
    <property type="project" value="InterPro"/>
</dbReference>
<evidence type="ECO:0000256" key="11">
    <source>
        <dbReference type="RuleBase" id="RU000639"/>
    </source>
</evidence>
<dbReference type="EMBL" id="NGJZ01000001">
    <property type="protein sequence ID" value="RSU08811.1"/>
    <property type="molecule type" value="Genomic_DNA"/>
</dbReference>
<reference evidence="14 15" key="1">
    <citation type="submission" date="2017-05" db="EMBL/GenBank/DDBJ databases">
        <title>Vagococcus spp. assemblies.</title>
        <authorList>
            <person name="Gulvik C.A."/>
        </authorList>
    </citation>
    <scope>NUCLEOTIDE SEQUENCE [LARGE SCALE GENOMIC DNA]</scope>
    <source>
        <strain evidence="14 15">DSM 24756</strain>
    </source>
</reference>
<evidence type="ECO:0000256" key="13">
    <source>
        <dbReference type="SAM" id="MobiDB-lite"/>
    </source>
</evidence>
<keyword evidence="6 10" id="KW-0143">Chaperone</keyword>
<evidence type="ECO:0000256" key="12">
    <source>
        <dbReference type="RuleBase" id="RU004478"/>
    </source>
</evidence>